<gene>
    <name evidence="13" type="ORF">J3D65DRAFT_642333</name>
</gene>
<sequence>MVRLEEVPDEELYAAQRGPTDGGDDDWEDDASSVSSDASSDISSVAADDETLAERIAALKDILPASQRRFLSKSYESVSSWLTTGLSFSGKALWVVSSSALLLGVPFGLAYMDEQQMLAMEQEMKMTQSANEVITPGAQIQQPGEARPAL</sequence>
<evidence type="ECO:0000256" key="7">
    <source>
        <dbReference type="ARBA" id="ARBA00022989"/>
    </source>
</evidence>
<evidence type="ECO:0000256" key="9">
    <source>
        <dbReference type="ARBA" id="ARBA00023128"/>
    </source>
</evidence>
<keyword evidence="10" id="KW-0472">Membrane</keyword>
<keyword evidence="8" id="KW-0811">Translocation</keyword>
<proteinExistence type="inferred from homology"/>
<comment type="similarity">
    <text evidence="2">Belongs to the Tom22 family.</text>
</comment>
<evidence type="ECO:0000256" key="10">
    <source>
        <dbReference type="ARBA" id="ARBA00023136"/>
    </source>
</evidence>
<dbReference type="EMBL" id="JBBPEH010000016">
    <property type="protein sequence ID" value="KAK7529551.1"/>
    <property type="molecule type" value="Genomic_DNA"/>
</dbReference>
<evidence type="ECO:0000313" key="14">
    <source>
        <dbReference type="Proteomes" id="UP001360953"/>
    </source>
</evidence>
<evidence type="ECO:0000256" key="5">
    <source>
        <dbReference type="ARBA" id="ARBA00022787"/>
    </source>
</evidence>
<dbReference type="CDD" id="cd22884">
    <property type="entry name" value="TOM22"/>
    <property type="match status" value="1"/>
</dbReference>
<dbReference type="Pfam" id="PF04281">
    <property type="entry name" value="Tom22"/>
    <property type="match status" value="1"/>
</dbReference>
<dbReference type="Proteomes" id="UP001360953">
    <property type="component" value="Unassembled WGS sequence"/>
</dbReference>
<evidence type="ECO:0000256" key="3">
    <source>
        <dbReference type="ARBA" id="ARBA00022448"/>
    </source>
</evidence>
<keyword evidence="3" id="KW-0813">Transport</keyword>
<feature type="region of interest" description="Disordered" evidence="12">
    <location>
        <begin position="1"/>
        <end position="46"/>
    </location>
</feature>
<dbReference type="InterPro" id="IPR005683">
    <property type="entry name" value="Tom22"/>
</dbReference>
<dbReference type="RefSeq" id="XP_066650001.1">
    <property type="nucleotide sequence ID" value="XM_066801976.1"/>
</dbReference>
<evidence type="ECO:0000256" key="12">
    <source>
        <dbReference type="SAM" id="MobiDB-lite"/>
    </source>
</evidence>
<evidence type="ECO:0000256" key="8">
    <source>
        <dbReference type="ARBA" id="ARBA00023010"/>
    </source>
</evidence>
<evidence type="ECO:0000256" key="1">
    <source>
        <dbReference type="ARBA" id="ARBA00004572"/>
    </source>
</evidence>
<feature type="compositionally biased region" description="Low complexity" evidence="12">
    <location>
        <begin position="32"/>
        <end position="46"/>
    </location>
</feature>
<reference evidence="13 14" key="1">
    <citation type="submission" date="2024-04" db="EMBL/GenBank/DDBJ databases">
        <title>Phyllosticta paracitricarpa is synonymous to the EU quarantine fungus P. citricarpa based on phylogenomic analyses.</title>
        <authorList>
            <consortium name="Lawrence Berkeley National Laboratory"/>
            <person name="Van ingen-buijs V.A."/>
            <person name="Van westerhoven A.C."/>
            <person name="Haridas S."/>
            <person name="Skiadas P."/>
            <person name="Martin F."/>
            <person name="Groenewald J.Z."/>
            <person name="Crous P.W."/>
            <person name="Seidl M.F."/>
        </authorList>
    </citation>
    <scope>NUCLEOTIDE SEQUENCE [LARGE SCALE GENOMIC DNA]</scope>
    <source>
        <strain evidence="13 14">CPC 17464</strain>
    </source>
</reference>
<evidence type="ECO:0000313" key="13">
    <source>
        <dbReference type="EMBL" id="KAK7529551.1"/>
    </source>
</evidence>
<dbReference type="GeneID" id="92034882"/>
<keyword evidence="6" id="KW-0653">Protein transport</keyword>
<evidence type="ECO:0000256" key="6">
    <source>
        <dbReference type="ARBA" id="ARBA00022927"/>
    </source>
</evidence>
<evidence type="ECO:0000256" key="11">
    <source>
        <dbReference type="ARBA" id="ARBA00023170"/>
    </source>
</evidence>
<name>A0ABR1L2U5_9PEZI</name>
<dbReference type="PANTHER" id="PTHR12504:SF0">
    <property type="entry name" value="MITOCHONDRIAL IMPORT RECEPTOR SUBUNIT TOM22 HOMOLOG"/>
    <property type="match status" value="1"/>
</dbReference>
<organism evidence="13 14">
    <name type="scientific">Phyllosticta citribraziliensis</name>
    <dbReference type="NCBI Taxonomy" id="989973"/>
    <lineage>
        <taxon>Eukaryota</taxon>
        <taxon>Fungi</taxon>
        <taxon>Dikarya</taxon>
        <taxon>Ascomycota</taxon>
        <taxon>Pezizomycotina</taxon>
        <taxon>Dothideomycetes</taxon>
        <taxon>Dothideomycetes incertae sedis</taxon>
        <taxon>Botryosphaeriales</taxon>
        <taxon>Phyllostictaceae</taxon>
        <taxon>Phyllosticta</taxon>
    </lineage>
</organism>
<protein>
    <submittedName>
        <fullName evidence="13">Mitochondrial outer membrane translocase complex, subunit Tom22</fullName>
    </submittedName>
</protein>
<comment type="caution">
    <text evidence="13">The sequence shown here is derived from an EMBL/GenBank/DDBJ whole genome shotgun (WGS) entry which is preliminary data.</text>
</comment>
<evidence type="ECO:0000256" key="2">
    <source>
        <dbReference type="ARBA" id="ARBA00009874"/>
    </source>
</evidence>
<keyword evidence="9" id="KW-0496">Mitochondrion</keyword>
<keyword evidence="4" id="KW-0812">Transmembrane</keyword>
<evidence type="ECO:0000256" key="4">
    <source>
        <dbReference type="ARBA" id="ARBA00022692"/>
    </source>
</evidence>
<keyword evidence="7" id="KW-1133">Transmembrane helix</keyword>
<keyword evidence="11" id="KW-0675">Receptor</keyword>
<keyword evidence="5" id="KW-1000">Mitochondrion outer membrane</keyword>
<comment type="subcellular location">
    <subcellularLocation>
        <location evidence="1">Mitochondrion outer membrane</location>
        <topology evidence="1">Single-pass membrane protein</topology>
    </subcellularLocation>
</comment>
<accession>A0ABR1L2U5</accession>
<feature type="compositionally biased region" description="Acidic residues" evidence="12">
    <location>
        <begin position="22"/>
        <end position="31"/>
    </location>
</feature>
<keyword evidence="14" id="KW-1185">Reference proteome</keyword>
<dbReference type="PANTHER" id="PTHR12504">
    <property type="entry name" value="MITOCHONDRIAL IMPORT RECEPTOR SUBUNIT TOM22"/>
    <property type="match status" value="1"/>
</dbReference>